<dbReference type="CDD" id="cd02035">
    <property type="entry name" value="ArsA"/>
    <property type="match status" value="1"/>
</dbReference>
<feature type="transmembrane region" description="Helical" evidence="12">
    <location>
        <begin position="665"/>
        <end position="682"/>
    </location>
</feature>
<feature type="transmembrane region" description="Helical" evidence="12">
    <location>
        <begin position="520"/>
        <end position="541"/>
    </location>
</feature>
<feature type="transmembrane region" description="Helical" evidence="12">
    <location>
        <begin position="406"/>
        <end position="431"/>
    </location>
</feature>
<accession>A0A5P1F6Q8</accession>
<keyword evidence="10 12" id="KW-0472">Membrane</keyword>
<evidence type="ECO:0000256" key="8">
    <source>
        <dbReference type="ARBA" id="ARBA00022970"/>
    </source>
</evidence>
<dbReference type="Pfam" id="PF01490">
    <property type="entry name" value="Aa_trans"/>
    <property type="match status" value="1"/>
</dbReference>
<keyword evidence="16" id="KW-1185">Reference proteome</keyword>
<evidence type="ECO:0000256" key="4">
    <source>
        <dbReference type="ARBA" id="ARBA00022741"/>
    </source>
</evidence>
<dbReference type="SUPFAM" id="SSF52540">
    <property type="entry name" value="P-loop containing nucleoside triphosphate hydrolases"/>
    <property type="match status" value="1"/>
</dbReference>
<keyword evidence="9 12" id="KW-1133">Transmembrane helix</keyword>
<evidence type="ECO:0000256" key="1">
    <source>
        <dbReference type="ARBA" id="ARBA00004370"/>
    </source>
</evidence>
<dbReference type="GO" id="GO:0016887">
    <property type="term" value="F:ATP hydrolysis activity"/>
    <property type="evidence" value="ECO:0007669"/>
    <property type="project" value="InterPro"/>
</dbReference>
<keyword evidence="8" id="KW-0813">Transport</keyword>
<evidence type="ECO:0000256" key="11">
    <source>
        <dbReference type="ARBA" id="ARBA00048778"/>
    </source>
</evidence>
<dbReference type="Gramene" id="ONK73862">
    <property type="protein sequence ID" value="ONK73862"/>
    <property type="gene ID" value="A4U43_C03F340"/>
</dbReference>
<protein>
    <submittedName>
        <fullName evidence="15">Uncharacterized protein</fullName>
    </submittedName>
</protein>
<dbReference type="Gene3D" id="3.40.50.300">
    <property type="entry name" value="P-loop containing nucleotide triphosphate hydrolases"/>
    <property type="match status" value="1"/>
</dbReference>
<evidence type="ECO:0000256" key="3">
    <source>
        <dbReference type="ARBA" id="ARBA00022692"/>
    </source>
</evidence>
<evidence type="ECO:0000256" key="10">
    <source>
        <dbReference type="ARBA" id="ARBA00023136"/>
    </source>
</evidence>
<dbReference type="InterPro" id="IPR027417">
    <property type="entry name" value="P-loop_NTPase"/>
</dbReference>
<dbReference type="Proteomes" id="UP000243459">
    <property type="component" value="Chromosome 3"/>
</dbReference>
<evidence type="ECO:0000256" key="6">
    <source>
        <dbReference type="ARBA" id="ARBA00022840"/>
    </source>
</evidence>
<feature type="domain" description="Amino acid transporter transmembrane" evidence="13">
    <location>
        <begin position="348"/>
        <end position="709"/>
    </location>
</feature>
<evidence type="ECO:0000256" key="12">
    <source>
        <dbReference type="SAM" id="Phobius"/>
    </source>
</evidence>
<dbReference type="AlphaFoldDB" id="A0A5P1F6Q8"/>
<keyword evidence="7" id="KW-0809">Transit peptide</keyword>
<dbReference type="FunFam" id="3.40.50.300:FF:000936">
    <property type="entry name" value="Arsenical pump-driving ATPase"/>
    <property type="match status" value="1"/>
</dbReference>
<feature type="transmembrane region" description="Helical" evidence="12">
    <location>
        <begin position="694"/>
        <end position="714"/>
    </location>
</feature>
<feature type="transmembrane region" description="Helical" evidence="12">
    <location>
        <begin position="635"/>
        <end position="659"/>
    </location>
</feature>
<feature type="transmembrane region" description="Helical" evidence="12">
    <location>
        <begin position="478"/>
        <end position="500"/>
    </location>
</feature>
<reference evidence="16" key="1">
    <citation type="journal article" date="2017" name="Nat. Commun.">
        <title>The asparagus genome sheds light on the origin and evolution of a young Y chromosome.</title>
        <authorList>
            <person name="Harkess A."/>
            <person name="Zhou J."/>
            <person name="Xu C."/>
            <person name="Bowers J.E."/>
            <person name="Van der Hulst R."/>
            <person name="Ayyampalayam S."/>
            <person name="Mercati F."/>
            <person name="Riccardi P."/>
            <person name="McKain M.R."/>
            <person name="Kakrana A."/>
            <person name="Tang H."/>
            <person name="Ray J."/>
            <person name="Groenendijk J."/>
            <person name="Arikit S."/>
            <person name="Mathioni S.M."/>
            <person name="Nakano M."/>
            <person name="Shan H."/>
            <person name="Telgmann-Rauber A."/>
            <person name="Kanno A."/>
            <person name="Yue Z."/>
            <person name="Chen H."/>
            <person name="Li W."/>
            <person name="Chen Y."/>
            <person name="Xu X."/>
            <person name="Zhang Y."/>
            <person name="Luo S."/>
            <person name="Chen H."/>
            <person name="Gao J."/>
            <person name="Mao Z."/>
            <person name="Pires J.C."/>
            <person name="Luo M."/>
            <person name="Kudrna D."/>
            <person name="Wing R.A."/>
            <person name="Meyers B.C."/>
            <person name="Yi K."/>
            <person name="Kong H."/>
            <person name="Lavrijsen P."/>
            <person name="Sunseri F."/>
            <person name="Falavigna A."/>
            <person name="Ye Y."/>
            <person name="Leebens-Mack J.H."/>
            <person name="Chen G."/>
        </authorList>
    </citation>
    <scope>NUCLEOTIDE SEQUENCE [LARGE SCALE GENOMIC DNA]</scope>
    <source>
        <strain evidence="16">cv. DH0086</strain>
    </source>
</reference>
<feature type="transmembrane region" description="Helical" evidence="12">
    <location>
        <begin position="553"/>
        <end position="577"/>
    </location>
</feature>
<dbReference type="GO" id="GO:0006865">
    <property type="term" value="P:amino acid transport"/>
    <property type="evidence" value="ECO:0007669"/>
    <property type="project" value="UniProtKB-KW"/>
</dbReference>
<name>A0A5P1F6Q8_ASPOF</name>
<feature type="transmembrane region" description="Helical" evidence="12">
    <location>
        <begin position="597"/>
        <end position="615"/>
    </location>
</feature>
<feature type="transmembrane region" description="Helical" evidence="12">
    <location>
        <begin position="451"/>
        <end position="471"/>
    </location>
</feature>
<evidence type="ECO:0000313" key="15">
    <source>
        <dbReference type="EMBL" id="ONK73862.1"/>
    </source>
</evidence>
<keyword evidence="8" id="KW-0029">Amino-acid transport</keyword>
<evidence type="ECO:0000256" key="5">
    <source>
        <dbReference type="ARBA" id="ARBA00022801"/>
    </source>
</evidence>
<comment type="subcellular location">
    <subcellularLocation>
        <location evidence="1">Membrane</location>
    </subcellularLocation>
</comment>
<keyword evidence="6" id="KW-0067">ATP-binding</keyword>
<evidence type="ECO:0000259" key="14">
    <source>
        <dbReference type="Pfam" id="PF02374"/>
    </source>
</evidence>
<dbReference type="GO" id="GO:0071816">
    <property type="term" value="P:tail-anchored membrane protein insertion into ER membrane"/>
    <property type="evidence" value="ECO:0007669"/>
    <property type="project" value="TreeGrafter"/>
</dbReference>
<dbReference type="InterPro" id="IPR013057">
    <property type="entry name" value="AA_transpt_TM"/>
</dbReference>
<dbReference type="PANTHER" id="PTHR10803">
    <property type="entry name" value="ARSENICAL PUMP-DRIVING ATPASE ARSENITE-TRANSLOCATING ATPASE"/>
    <property type="match status" value="1"/>
</dbReference>
<keyword evidence="3 12" id="KW-0812">Transmembrane</keyword>
<comment type="similarity">
    <text evidence="2">Belongs to the arsA ATPase family.</text>
</comment>
<sequence>MAAGVQRKYYMLGGKGGVGKTSCAASLAVKFANHGHPTIVVSTDPAHSLSDSFAQDLSGGNLVPVDGLDSPLYALEINPEKARDEFRSASQKNGGTGVKDFMDSMGLGMLADQLGELKLGELLDSPPPGLDEAIAISKVMQFVESQEYNIFSRIVFDTAPTGHTLRLLSLPDFLDASIGKILKLRQKIASATSAIKSVFGKEESQADASGKLEQLRERMVKVRELFRDTESTEFIIVTIPTVMAVSESSRLCGSLKKESVPVRRLIVNQVLPPSASDCKFCSMKRKDQMRALQMIQSDPELMNLNSIQAPLVDVEIRGVPALRFMDTITVIQVLSMDSLLLRQYEQNFKGVGILSIPYALSEGGWLSLALFLLIGIICCYTGLLLQRCMDSNSLVRTYPDIGELAFGSWGRIVVCVFMYLELYLAAIEFMILEGDNLHKLFPTANFNMGRLKIGGKQGFVLLAGLIVLPTTWLRSLGVLAYVSIGGVLSSLIVVCCVLWAGAIDGVGFHEKGILVNWRGIPTALSLYVFCFSGHSVFPTIYTSMKDRTIFSKVLYLCFVLCTLMYGLMAIIGYLMYGQAVNPQVTLNLPVGKLSSKIAIYTTLINPLTKYALLLMPIANSIEDWFELSKLRSISILIRTGLAISTVVLALTVPFFGYVVALTGSFLSSTATMLLPSICYLKVFKNSRRLGMELVIIIAIAALGAAIAVIGETILDDLTPR</sequence>
<dbReference type="InterPro" id="IPR025723">
    <property type="entry name" value="ArsA/GET3_ATPase-like"/>
</dbReference>
<feature type="domain" description="ArsA/GET3 Anion-transporting ATPase-like" evidence="14">
    <location>
        <begin position="8"/>
        <end position="324"/>
    </location>
</feature>
<dbReference type="PANTHER" id="PTHR10803:SF0">
    <property type="entry name" value="ATPASE GET3B"/>
    <property type="match status" value="1"/>
</dbReference>
<evidence type="ECO:0000313" key="16">
    <source>
        <dbReference type="Proteomes" id="UP000243459"/>
    </source>
</evidence>
<evidence type="ECO:0000256" key="9">
    <source>
        <dbReference type="ARBA" id="ARBA00022989"/>
    </source>
</evidence>
<evidence type="ECO:0000256" key="2">
    <source>
        <dbReference type="ARBA" id="ARBA00011040"/>
    </source>
</evidence>
<evidence type="ECO:0000259" key="13">
    <source>
        <dbReference type="Pfam" id="PF01490"/>
    </source>
</evidence>
<feature type="transmembrane region" description="Helical" evidence="12">
    <location>
        <begin position="365"/>
        <end position="385"/>
    </location>
</feature>
<organism evidence="15 16">
    <name type="scientific">Asparagus officinalis</name>
    <name type="common">Garden asparagus</name>
    <dbReference type="NCBI Taxonomy" id="4686"/>
    <lineage>
        <taxon>Eukaryota</taxon>
        <taxon>Viridiplantae</taxon>
        <taxon>Streptophyta</taxon>
        <taxon>Embryophyta</taxon>
        <taxon>Tracheophyta</taxon>
        <taxon>Spermatophyta</taxon>
        <taxon>Magnoliopsida</taxon>
        <taxon>Liliopsida</taxon>
        <taxon>Asparagales</taxon>
        <taxon>Asparagaceae</taxon>
        <taxon>Asparagoideae</taxon>
        <taxon>Asparagus</taxon>
    </lineage>
</organism>
<dbReference type="GO" id="GO:0005524">
    <property type="term" value="F:ATP binding"/>
    <property type="evidence" value="ECO:0007669"/>
    <property type="project" value="UniProtKB-KW"/>
</dbReference>
<dbReference type="NCBIfam" id="TIGR00345">
    <property type="entry name" value="GET3_arsA_TRC40"/>
    <property type="match status" value="1"/>
</dbReference>
<dbReference type="InterPro" id="IPR016300">
    <property type="entry name" value="ATPase_ArsA/GET3"/>
</dbReference>
<evidence type="ECO:0000256" key="7">
    <source>
        <dbReference type="ARBA" id="ARBA00022946"/>
    </source>
</evidence>
<gene>
    <name evidence="15" type="ORF">A4U43_C03F340</name>
</gene>
<dbReference type="GO" id="GO:0043529">
    <property type="term" value="C:GET complex"/>
    <property type="evidence" value="ECO:0007669"/>
    <property type="project" value="TreeGrafter"/>
</dbReference>
<dbReference type="Pfam" id="PF02374">
    <property type="entry name" value="ArsA_ATPase"/>
    <property type="match status" value="1"/>
</dbReference>
<keyword evidence="4" id="KW-0547">Nucleotide-binding</keyword>
<keyword evidence="5" id="KW-0378">Hydrolase</keyword>
<dbReference type="EMBL" id="CM007383">
    <property type="protein sequence ID" value="ONK73862.1"/>
    <property type="molecule type" value="Genomic_DNA"/>
</dbReference>
<dbReference type="GO" id="GO:0016020">
    <property type="term" value="C:membrane"/>
    <property type="evidence" value="ECO:0007669"/>
    <property type="project" value="UniProtKB-SubCell"/>
</dbReference>
<comment type="catalytic activity">
    <reaction evidence="11">
        <text>ATP + H2O = ADP + phosphate + H(+)</text>
        <dbReference type="Rhea" id="RHEA:13065"/>
        <dbReference type="ChEBI" id="CHEBI:15377"/>
        <dbReference type="ChEBI" id="CHEBI:15378"/>
        <dbReference type="ChEBI" id="CHEBI:30616"/>
        <dbReference type="ChEBI" id="CHEBI:43474"/>
        <dbReference type="ChEBI" id="CHEBI:456216"/>
    </reaction>
    <physiologicalReaction direction="left-to-right" evidence="11">
        <dbReference type="Rhea" id="RHEA:13066"/>
    </physiologicalReaction>
</comment>
<proteinExistence type="inferred from homology"/>